<organism evidence="2">
    <name type="scientific">Arundo donax</name>
    <name type="common">Giant reed</name>
    <name type="synonym">Donax arundinaceus</name>
    <dbReference type="NCBI Taxonomy" id="35708"/>
    <lineage>
        <taxon>Eukaryota</taxon>
        <taxon>Viridiplantae</taxon>
        <taxon>Streptophyta</taxon>
        <taxon>Embryophyta</taxon>
        <taxon>Tracheophyta</taxon>
        <taxon>Spermatophyta</taxon>
        <taxon>Magnoliopsida</taxon>
        <taxon>Liliopsida</taxon>
        <taxon>Poales</taxon>
        <taxon>Poaceae</taxon>
        <taxon>PACMAD clade</taxon>
        <taxon>Arundinoideae</taxon>
        <taxon>Arundineae</taxon>
        <taxon>Arundo</taxon>
    </lineage>
</organism>
<evidence type="ECO:0000313" key="2">
    <source>
        <dbReference type="EMBL" id="JAD84167.1"/>
    </source>
</evidence>
<dbReference type="EMBL" id="GBRH01213728">
    <property type="protein sequence ID" value="JAD84167.1"/>
    <property type="molecule type" value="Transcribed_RNA"/>
</dbReference>
<dbReference type="AlphaFoldDB" id="A0A0A9DK86"/>
<name>A0A0A9DK86_ARUDO</name>
<protein>
    <submittedName>
        <fullName evidence="2">Uncharacterized protein</fullName>
    </submittedName>
</protein>
<keyword evidence="1" id="KW-0472">Membrane</keyword>
<sequence length="64" mass="7064">MNTVGWEGAIILLCGIGMYKVTAEILDTYQGLYLVYMLTCCLFVKLLSTPSISWQVGLSVVIVM</sequence>
<keyword evidence="1" id="KW-1133">Transmembrane helix</keyword>
<reference evidence="2" key="2">
    <citation type="journal article" date="2015" name="Data Brief">
        <title>Shoot transcriptome of the giant reed, Arundo donax.</title>
        <authorList>
            <person name="Barrero R.A."/>
            <person name="Guerrero F.D."/>
            <person name="Moolhuijzen P."/>
            <person name="Goolsby J.A."/>
            <person name="Tidwell J."/>
            <person name="Bellgard S.E."/>
            <person name="Bellgard M.I."/>
        </authorList>
    </citation>
    <scope>NUCLEOTIDE SEQUENCE</scope>
    <source>
        <tissue evidence="2">Shoot tissue taken approximately 20 cm above the soil surface</tissue>
    </source>
</reference>
<reference evidence="2" key="1">
    <citation type="submission" date="2014-09" db="EMBL/GenBank/DDBJ databases">
        <authorList>
            <person name="Magalhaes I.L.F."/>
            <person name="Oliveira U."/>
            <person name="Santos F.R."/>
            <person name="Vidigal T.H.D.A."/>
            <person name="Brescovit A.D."/>
            <person name="Santos A.J."/>
        </authorList>
    </citation>
    <scope>NUCLEOTIDE SEQUENCE</scope>
    <source>
        <tissue evidence="2">Shoot tissue taken approximately 20 cm above the soil surface</tissue>
    </source>
</reference>
<proteinExistence type="predicted"/>
<feature type="transmembrane region" description="Helical" evidence="1">
    <location>
        <begin position="33"/>
        <end position="63"/>
    </location>
</feature>
<keyword evidence="1" id="KW-0812">Transmembrane</keyword>
<accession>A0A0A9DK86</accession>
<evidence type="ECO:0000256" key="1">
    <source>
        <dbReference type="SAM" id="Phobius"/>
    </source>
</evidence>